<dbReference type="EMBL" id="GEDG01029134">
    <property type="protein sequence ID" value="JAP12740.1"/>
    <property type="molecule type" value="Transcribed_RNA"/>
</dbReference>
<evidence type="ECO:0000313" key="2">
    <source>
        <dbReference type="EMBL" id="JAP12740.1"/>
    </source>
</evidence>
<evidence type="ECO:0000256" key="1">
    <source>
        <dbReference type="SAM" id="Phobius"/>
    </source>
</evidence>
<reference evidence="2" key="1">
    <citation type="submission" date="2015-12" db="EMBL/GenBank/DDBJ databases">
        <title>Gene expression during late stages of embryo sac development: a critical building block for successful pollen-pistil interactions.</title>
        <authorList>
            <person name="Liu Y."/>
            <person name="Joly V."/>
            <person name="Sabar M."/>
            <person name="Matton D.P."/>
        </authorList>
    </citation>
    <scope>NUCLEOTIDE SEQUENCE</scope>
</reference>
<keyword evidence="1" id="KW-0472">Membrane</keyword>
<feature type="transmembrane region" description="Helical" evidence="1">
    <location>
        <begin position="21"/>
        <end position="50"/>
    </location>
</feature>
<name>A0A0V0GX77_SOLCH</name>
<protein>
    <submittedName>
        <fullName evidence="2">Putative ovule protein</fullName>
    </submittedName>
</protein>
<dbReference type="AlphaFoldDB" id="A0A0V0GX77"/>
<proteinExistence type="predicted"/>
<keyword evidence="1" id="KW-0812">Transmembrane</keyword>
<organism evidence="2">
    <name type="scientific">Solanum chacoense</name>
    <name type="common">Chaco potato</name>
    <dbReference type="NCBI Taxonomy" id="4108"/>
    <lineage>
        <taxon>Eukaryota</taxon>
        <taxon>Viridiplantae</taxon>
        <taxon>Streptophyta</taxon>
        <taxon>Embryophyta</taxon>
        <taxon>Tracheophyta</taxon>
        <taxon>Spermatophyta</taxon>
        <taxon>Magnoliopsida</taxon>
        <taxon>eudicotyledons</taxon>
        <taxon>Gunneridae</taxon>
        <taxon>Pentapetalae</taxon>
        <taxon>asterids</taxon>
        <taxon>lamiids</taxon>
        <taxon>Solanales</taxon>
        <taxon>Solanaceae</taxon>
        <taxon>Solanoideae</taxon>
        <taxon>Solaneae</taxon>
        <taxon>Solanum</taxon>
    </lineage>
</organism>
<keyword evidence="1" id="KW-1133">Transmembrane helix</keyword>
<accession>A0A0V0GX77</accession>
<sequence length="86" mass="10482">MMFNLHWEEKGKWRLLLQQNLVHIFISFNIILFVHRKLIFFPPLLCFLFSKLFPTEPDSLESLLSTWQHCQCDENTELILFHPFNF</sequence>